<evidence type="ECO:0000259" key="2">
    <source>
        <dbReference type="Pfam" id="PF14905"/>
    </source>
</evidence>
<dbReference type="Proteomes" id="UP001199816">
    <property type="component" value="Unassembled WGS sequence"/>
</dbReference>
<evidence type="ECO:0000256" key="1">
    <source>
        <dbReference type="SAM" id="MobiDB-lite"/>
    </source>
</evidence>
<proteinExistence type="predicted"/>
<dbReference type="InterPro" id="IPR041700">
    <property type="entry name" value="OMP_b-brl_3"/>
</dbReference>
<protein>
    <submittedName>
        <fullName evidence="3">TonB-dependent receptor family protein</fullName>
    </submittedName>
</protein>
<sequence>MKHIALLFVLVITGIATNGQSIRGTLMDPVEGSTVSGATVQLQNAADSSIKASALSDKEGKFSFVNLSLGAYILKATSIGFETLEKEITLSDTLRDADLGDVYIPKKTTTLEGVVIVASAPAVTQKGDTTQFSASQYKTNPDATVEDLIKKMPGITVDRSGSVTAQGEAVKKVTVDGKDFFGDDATMALRNLPSEVVDKIQVFDRLSDQAQLTGFDDGNSQKSINIVTKSGIRNGQFGRIYAGYGTDSRYTAGGNTSLFNGSRRISIVGNFNNINQQNFAQQDLLGVTSSGGRGGGRGGGGGGGYRGGGNGGDFMVGLTPGISKTNAFGVNYGDKWGKKIDVAASYFFNNQYSTNESETNTQYLTNSRFVNSKNFNTANNNNHRFNMRLEYKIDSSNSIYFIPSLSFQNNSSNTQSETHTYLQPDGGSVDSLNNANGYSSSNRNGFNINNNLMYRHSFAKPGRTFSIGLQTSHSKNDGTSFNYNMLNYYDSGTRLDSLVNQFRDNNTNGSQYRARATYTEPAGKQGMFQFEYSYQVQKNKADQETFDYDGNGYNDFNQLQSNKFDNTIKTNTGEVDYRLGKSRDNQFSVGVNFENTLLQSMRTYPTTSTVNQTFNTILPNLRWMKKIGRFSNIRVFYRMRNDFPSINQLQDVVDASNALSISSGNPELKQTTTNWGSARYSYTNTRNNQSFFLNVFGQLSNNYITTATYFPMQDSVINGVEVKKGAQFSKPVNMNGYKNLNTFLTYSLPLKPIKSNLNINTGYTYQEAPGMIDYQSTRTTNQGISAGLVLGSNISEYVDFSLSYNTQFNNTTSTDQRTTANRYVTQTGGFFANLLSKSGWFLQNDLSYQNYSGLTAGMNQSFWLWNAGIGKKFLKKQAGELKLSVFDLLNQNQSISRTVNANYITDARNMVLRQYFMLTFTYSLRNFGKGKTPAREEGGEHRREWQGGPPGMMRGGGRPGGPMF</sequence>
<dbReference type="SUPFAM" id="SSF56935">
    <property type="entry name" value="Porins"/>
    <property type="match status" value="1"/>
</dbReference>
<dbReference type="InterPro" id="IPR008969">
    <property type="entry name" value="CarboxyPept-like_regulatory"/>
</dbReference>
<gene>
    <name evidence="3" type="ORF">LQ567_19545</name>
</gene>
<reference evidence="3 4" key="1">
    <citation type="submission" date="2021-11" db="EMBL/GenBank/DDBJ databases">
        <title>Genomic of Niabella pedocola.</title>
        <authorList>
            <person name="Wu T."/>
        </authorList>
    </citation>
    <scope>NUCLEOTIDE SEQUENCE [LARGE SCALE GENOMIC DNA]</scope>
    <source>
        <strain evidence="3 4">JCM 31011</strain>
    </source>
</reference>
<dbReference type="RefSeq" id="WP_231007368.1">
    <property type="nucleotide sequence ID" value="NZ_JAJNEC010000006.1"/>
</dbReference>
<evidence type="ECO:0000313" key="3">
    <source>
        <dbReference type="EMBL" id="MCD2424988.1"/>
    </source>
</evidence>
<keyword evidence="4" id="KW-1185">Reference proteome</keyword>
<dbReference type="Gene3D" id="2.60.40.1120">
    <property type="entry name" value="Carboxypeptidase-like, regulatory domain"/>
    <property type="match status" value="1"/>
</dbReference>
<dbReference type="Pfam" id="PF14905">
    <property type="entry name" value="OMP_b-brl_3"/>
    <property type="match status" value="1"/>
</dbReference>
<comment type="caution">
    <text evidence="3">The sequence shown here is derived from an EMBL/GenBank/DDBJ whole genome shotgun (WGS) entry which is preliminary data.</text>
</comment>
<organism evidence="3 4">
    <name type="scientific">Niabella pedocola</name>
    <dbReference type="NCBI Taxonomy" id="1752077"/>
    <lineage>
        <taxon>Bacteria</taxon>
        <taxon>Pseudomonadati</taxon>
        <taxon>Bacteroidota</taxon>
        <taxon>Chitinophagia</taxon>
        <taxon>Chitinophagales</taxon>
        <taxon>Chitinophagaceae</taxon>
        <taxon>Niabella</taxon>
    </lineage>
</organism>
<dbReference type="Pfam" id="PF13620">
    <property type="entry name" value="CarboxypepD_reg"/>
    <property type="match status" value="1"/>
</dbReference>
<feature type="compositionally biased region" description="Gly residues" evidence="1">
    <location>
        <begin position="948"/>
        <end position="964"/>
    </location>
</feature>
<name>A0ABS8PXB6_9BACT</name>
<accession>A0ABS8PXB6</accession>
<dbReference type="EMBL" id="JAJNEC010000006">
    <property type="protein sequence ID" value="MCD2424988.1"/>
    <property type="molecule type" value="Genomic_DNA"/>
</dbReference>
<evidence type="ECO:0000313" key="4">
    <source>
        <dbReference type="Proteomes" id="UP001199816"/>
    </source>
</evidence>
<feature type="domain" description="Outer membrane protein beta-barrel" evidence="2">
    <location>
        <begin position="456"/>
        <end position="812"/>
    </location>
</feature>
<feature type="compositionally biased region" description="Basic and acidic residues" evidence="1">
    <location>
        <begin position="933"/>
        <end position="945"/>
    </location>
</feature>
<dbReference type="SUPFAM" id="SSF49464">
    <property type="entry name" value="Carboxypeptidase regulatory domain-like"/>
    <property type="match status" value="1"/>
</dbReference>
<feature type="region of interest" description="Disordered" evidence="1">
    <location>
        <begin position="931"/>
        <end position="964"/>
    </location>
</feature>
<keyword evidence="3" id="KW-0675">Receptor</keyword>